<organism evidence="2">
    <name type="scientific">Steinernema carpocapsae</name>
    <name type="common">Entomopathogenic nematode</name>
    <dbReference type="NCBI Taxonomy" id="34508"/>
    <lineage>
        <taxon>Eukaryota</taxon>
        <taxon>Metazoa</taxon>
        <taxon>Ecdysozoa</taxon>
        <taxon>Nematoda</taxon>
        <taxon>Chromadorea</taxon>
        <taxon>Rhabditida</taxon>
        <taxon>Tylenchina</taxon>
        <taxon>Panagrolaimomorpha</taxon>
        <taxon>Strongyloidoidea</taxon>
        <taxon>Steinernematidae</taxon>
        <taxon>Steinernema</taxon>
    </lineage>
</organism>
<evidence type="ECO:0000256" key="1">
    <source>
        <dbReference type="SAM" id="MobiDB-lite"/>
    </source>
</evidence>
<accession>A0A4U8V179</accession>
<dbReference type="EMBL" id="AZBU02000001">
    <property type="protein sequence ID" value="TMS39650.1"/>
    <property type="molecule type" value="Genomic_DNA"/>
</dbReference>
<proteinExistence type="predicted"/>
<reference evidence="2" key="3">
    <citation type="journal article" date="2019" name="G3 (Bethesda)">
        <title>Hybrid Assembly of the Genome of the Entomopathogenic Nematode Steinernema carpocapsae Identifies the X-Chromosome.</title>
        <authorList>
            <person name="Serra L."/>
            <person name="Macchietto M."/>
            <person name="Macias-Munoz A."/>
            <person name="McGill C.J."/>
            <person name="Rodriguez I.M."/>
            <person name="Rodriguez B."/>
            <person name="Murad R."/>
            <person name="Mortazavi A."/>
        </authorList>
    </citation>
    <scope>NUCLEOTIDE SEQUENCE [LARGE SCALE GENOMIC DNA]</scope>
    <source>
        <strain evidence="2">ALL</strain>
    </source>
</reference>
<reference evidence="2" key="1">
    <citation type="submission" date="2013-11" db="EMBL/GenBank/DDBJ databases">
        <authorList>
            <person name="Sternberg P."/>
            <person name="Dillman A."/>
            <person name="Macchietto M."/>
        </authorList>
    </citation>
    <scope>NUCLEOTIDE SEQUENCE</scope>
    <source>
        <strain evidence="2">ALL</strain>
    </source>
</reference>
<name>A0A4U8V179_STECR</name>
<protein>
    <submittedName>
        <fullName evidence="2">Uncharacterized protein</fullName>
    </submittedName>
</protein>
<evidence type="ECO:0000313" key="2">
    <source>
        <dbReference type="EMBL" id="TMS39650.1"/>
    </source>
</evidence>
<comment type="caution">
    <text evidence="2">The sequence shown here is derived from an EMBL/GenBank/DDBJ whole genome shotgun (WGS) entry which is preliminary data.</text>
</comment>
<reference evidence="2" key="2">
    <citation type="journal article" date="2015" name="Genome Biol.">
        <title>Comparative genomics of Steinernema reveals deeply conserved gene regulatory networks.</title>
        <authorList>
            <person name="Dillman A.R."/>
            <person name="Macchietto M."/>
            <person name="Porter C.F."/>
            <person name="Rogers A."/>
            <person name="Williams B."/>
            <person name="Antoshechkin I."/>
            <person name="Lee M.M."/>
            <person name="Goodwin Z."/>
            <person name="Lu X."/>
            <person name="Lewis E.E."/>
            <person name="Goodrich-Blair H."/>
            <person name="Stock S.P."/>
            <person name="Adams B.J."/>
            <person name="Sternberg P.W."/>
            <person name="Mortazavi A."/>
        </authorList>
    </citation>
    <scope>NUCLEOTIDE SEQUENCE [LARGE SCALE GENOMIC DNA]</scope>
    <source>
        <strain evidence="2">ALL</strain>
    </source>
</reference>
<sequence>MVKLVEEEMPQEPQPPTQSARLQINPADIPDPFPGPREQAARDFERAMAMVIQDDETYRDLYNRYMSGAGDFDARVFFHAIKAEDRDDAADIHNRRAIGEDDEGKIIPHN</sequence>
<dbReference type="AlphaFoldDB" id="A0A4U8V179"/>
<feature type="region of interest" description="Disordered" evidence="1">
    <location>
        <begin position="1"/>
        <end position="23"/>
    </location>
</feature>
<gene>
    <name evidence="2" type="ORF">L596_006141</name>
</gene>